<dbReference type="PANTHER" id="PTHR30313:SF2">
    <property type="entry name" value="DNA PRIMASE"/>
    <property type="match status" value="1"/>
</dbReference>
<dbReference type="PANTHER" id="PTHR30313">
    <property type="entry name" value="DNA PRIMASE"/>
    <property type="match status" value="1"/>
</dbReference>
<sequence length="305" mass="34106">MTRYNCKTAKELPIIDYLEQCDIQPQRIKGHNYWYLSPLREEKTASFKVNTKLNAWMDFGEGIGGNLIDLGIRMHHCSVEEFLERLNNGNHDFSFRQQTPLKSDLQPENPVIITGVKALGHPALVTYLESRGIDPAVADRYCKEVDFTIGGKPYFAIGFANRSGGYELRNNWFKGASSPKDITVIDGVHKAAIVLEGFTDFLSLLQLKGVQSQSDFIILNSVALAEKAVPILKSYPKVFLMLNHDNAGIAAMEKLQAAGISFTDASGFYKGFNDINEYLASQKQASLQPQIRRKAPEERSRGIGR</sequence>
<dbReference type="Proteomes" id="UP000199072">
    <property type="component" value="Unassembled WGS sequence"/>
</dbReference>
<dbReference type="SUPFAM" id="SSF57783">
    <property type="entry name" value="Zinc beta-ribbon"/>
    <property type="match status" value="1"/>
</dbReference>
<dbReference type="RefSeq" id="WP_091149976.1">
    <property type="nucleotide sequence ID" value="NZ_FNAI01000006.1"/>
</dbReference>
<evidence type="ECO:0000256" key="1">
    <source>
        <dbReference type="ARBA" id="ARBA00022723"/>
    </source>
</evidence>
<keyword evidence="2" id="KW-0863">Zinc-finger</keyword>
<dbReference type="InterPro" id="IPR002694">
    <property type="entry name" value="Znf_CHC2"/>
</dbReference>
<dbReference type="GO" id="GO:0008270">
    <property type="term" value="F:zinc ion binding"/>
    <property type="evidence" value="ECO:0007669"/>
    <property type="project" value="UniProtKB-KW"/>
</dbReference>
<dbReference type="GO" id="GO:0003899">
    <property type="term" value="F:DNA-directed RNA polymerase activity"/>
    <property type="evidence" value="ECO:0007669"/>
    <property type="project" value="InterPro"/>
</dbReference>
<evidence type="ECO:0000313" key="5">
    <source>
        <dbReference type="EMBL" id="SDE41561.1"/>
    </source>
</evidence>
<dbReference type="EMBL" id="FNAI01000006">
    <property type="protein sequence ID" value="SDE41561.1"/>
    <property type="molecule type" value="Genomic_DNA"/>
</dbReference>
<name>A0A1G7CQQ8_9SPHI</name>
<dbReference type="AlphaFoldDB" id="A0A1G7CQQ8"/>
<dbReference type="InterPro" id="IPR036977">
    <property type="entry name" value="DNA_primase_Znf_CHC2"/>
</dbReference>
<dbReference type="GO" id="GO:0003677">
    <property type="term" value="F:DNA binding"/>
    <property type="evidence" value="ECO:0007669"/>
    <property type="project" value="InterPro"/>
</dbReference>
<dbReference type="Gene3D" id="3.40.1360.10">
    <property type="match status" value="1"/>
</dbReference>
<evidence type="ECO:0000259" key="4">
    <source>
        <dbReference type="Pfam" id="PF01807"/>
    </source>
</evidence>
<evidence type="ECO:0000313" key="6">
    <source>
        <dbReference type="Proteomes" id="UP000199072"/>
    </source>
</evidence>
<evidence type="ECO:0000256" key="2">
    <source>
        <dbReference type="ARBA" id="ARBA00022771"/>
    </source>
</evidence>
<proteinExistence type="predicted"/>
<keyword evidence="3" id="KW-0862">Zinc</keyword>
<organism evidence="5 6">
    <name type="scientific">Mucilaginibacter pineti</name>
    <dbReference type="NCBI Taxonomy" id="1391627"/>
    <lineage>
        <taxon>Bacteria</taxon>
        <taxon>Pseudomonadati</taxon>
        <taxon>Bacteroidota</taxon>
        <taxon>Sphingobacteriia</taxon>
        <taxon>Sphingobacteriales</taxon>
        <taxon>Sphingobacteriaceae</taxon>
        <taxon>Mucilaginibacter</taxon>
    </lineage>
</organism>
<feature type="domain" description="Zinc finger CHC2-type" evidence="4">
    <location>
        <begin position="28"/>
        <end position="88"/>
    </location>
</feature>
<dbReference type="GO" id="GO:0006269">
    <property type="term" value="P:DNA replication, synthesis of primer"/>
    <property type="evidence" value="ECO:0007669"/>
    <property type="project" value="TreeGrafter"/>
</dbReference>
<dbReference type="Pfam" id="PF13155">
    <property type="entry name" value="Toprim_2"/>
    <property type="match status" value="1"/>
</dbReference>
<dbReference type="GO" id="GO:0005737">
    <property type="term" value="C:cytoplasm"/>
    <property type="evidence" value="ECO:0007669"/>
    <property type="project" value="TreeGrafter"/>
</dbReference>
<dbReference type="Gene3D" id="3.90.580.10">
    <property type="entry name" value="Zinc finger, CHC2-type domain"/>
    <property type="match status" value="1"/>
</dbReference>
<reference evidence="5 6" key="1">
    <citation type="submission" date="2016-10" db="EMBL/GenBank/DDBJ databases">
        <authorList>
            <person name="de Groot N.N."/>
        </authorList>
    </citation>
    <scope>NUCLEOTIDE SEQUENCE [LARGE SCALE GENOMIC DNA]</scope>
    <source>
        <strain evidence="5 6">47C3B</strain>
    </source>
</reference>
<dbReference type="STRING" id="1391627.SAMN05216464_10654"/>
<evidence type="ECO:0000256" key="3">
    <source>
        <dbReference type="ARBA" id="ARBA00022833"/>
    </source>
</evidence>
<dbReference type="Pfam" id="PF01807">
    <property type="entry name" value="Zn_ribbon_DnaG"/>
    <property type="match status" value="1"/>
</dbReference>
<dbReference type="InterPro" id="IPR050219">
    <property type="entry name" value="DnaG_primase"/>
</dbReference>
<accession>A0A1G7CQQ8</accession>
<dbReference type="OrthoDB" id="8536512at2"/>
<keyword evidence="1" id="KW-0479">Metal-binding</keyword>
<protein>
    <submittedName>
        <fullName evidence="5">CHC2 zinc finger</fullName>
    </submittedName>
</protein>
<gene>
    <name evidence="5" type="ORF">SAMN05216464_10654</name>
</gene>
<keyword evidence="6" id="KW-1185">Reference proteome</keyword>